<dbReference type="Gene3D" id="3.30.360.10">
    <property type="entry name" value="Dihydrodipicolinate Reductase, domain 2"/>
    <property type="match status" value="1"/>
</dbReference>
<protein>
    <submittedName>
        <fullName evidence="3">Gfo/Idh/MocA family oxidoreductase</fullName>
    </submittedName>
</protein>
<dbReference type="InterPro" id="IPR036291">
    <property type="entry name" value="NAD(P)-bd_dom_sf"/>
</dbReference>
<name>A0A7X6S2Z2_9LACO</name>
<dbReference type="SUPFAM" id="SSF51735">
    <property type="entry name" value="NAD(P)-binding Rossmann-fold domains"/>
    <property type="match status" value="1"/>
</dbReference>
<evidence type="ECO:0000313" key="3">
    <source>
        <dbReference type="EMBL" id="NKZ24530.1"/>
    </source>
</evidence>
<accession>A0A7X6S2Z2</accession>
<keyword evidence="4" id="KW-1185">Reference proteome</keyword>
<dbReference type="Proteomes" id="UP000549765">
    <property type="component" value="Unassembled WGS sequence"/>
</dbReference>
<comment type="caution">
    <text evidence="3">The sequence shown here is derived from an EMBL/GenBank/DDBJ whole genome shotgun (WGS) entry which is preliminary data.</text>
</comment>
<dbReference type="InterPro" id="IPR055170">
    <property type="entry name" value="GFO_IDH_MocA-like_dom"/>
</dbReference>
<reference evidence="3 4" key="1">
    <citation type="submission" date="2020-04" db="EMBL/GenBank/DDBJ databases">
        <title>MicrobeNet Type strains.</title>
        <authorList>
            <person name="Nicholson A.C."/>
        </authorList>
    </citation>
    <scope>NUCLEOTIDE SEQUENCE [LARGE SCALE GENOMIC DNA]</scope>
    <source>
        <strain evidence="3 4">CCUG 61472</strain>
    </source>
</reference>
<dbReference type="Pfam" id="PF22725">
    <property type="entry name" value="GFO_IDH_MocA_C3"/>
    <property type="match status" value="1"/>
</dbReference>
<organism evidence="3 4">
    <name type="scientific">Periweissella fabalis</name>
    <dbReference type="NCBI Taxonomy" id="1070421"/>
    <lineage>
        <taxon>Bacteria</taxon>
        <taxon>Bacillati</taxon>
        <taxon>Bacillota</taxon>
        <taxon>Bacilli</taxon>
        <taxon>Lactobacillales</taxon>
        <taxon>Lactobacillaceae</taxon>
        <taxon>Periweissella</taxon>
    </lineage>
</organism>
<dbReference type="SUPFAM" id="SSF55347">
    <property type="entry name" value="Glyceraldehyde-3-phosphate dehydrogenase-like, C-terminal domain"/>
    <property type="match status" value="1"/>
</dbReference>
<evidence type="ECO:0000259" key="2">
    <source>
        <dbReference type="Pfam" id="PF22725"/>
    </source>
</evidence>
<dbReference type="EMBL" id="JAAXPN010000007">
    <property type="protein sequence ID" value="NKZ24530.1"/>
    <property type="molecule type" value="Genomic_DNA"/>
</dbReference>
<dbReference type="PANTHER" id="PTHR43054:SF1">
    <property type="entry name" value="SCYLLO-INOSITOL 2-DEHYDROGENASE (NADP(+)) IOLU"/>
    <property type="match status" value="1"/>
</dbReference>
<dbReference type="PANTHER" id="PTHR43054">
    <property type="match status" value="1"/>
</dbReference>
<dbReference type="InterPro" id="IPR000683">
    <property type="entry name" value="Gfo/Idh/MocA-like_OxRdtase_N"/>
</dbReference>
<dbReference type="Pfam" id="PF01408">
    <property type="entry name" value="GFO_IDH_MocA"/>
    <property type="match status" value="1"/>
</dbReference>
<dbReference type="AlphaFoldDB" id="A0A7X6S2Z2"/>
<evidence type="ECO:0000313" key="4">
    <source>
        <dbReference type="Proteomes" id="UP000549765"/>
    </source>
</evidence>
<proteinExistence type="predicted"/>
<dbReference type="RefSeq" id="WP_168722323.1">
    <property type="nucleotide sequence ID" value="NZ_JAAXPN010000007.1"/>
</dbReference>
<evidence type="ECO:0000259" key="1">
    <source>
        <dbReference type="Pfam" id="PF01408"/>
    </source>
</evidence>
<dbReference type="Gene3D" id="3.40.50.720">
    <property type="entry name" value="NAD(P)-binding Rossmann-like Domain"/>
    <property type="match status" value="1"/>
</dbReference>
<feature type="domain" description="GFO/IDH/MocA-like oxidoreductase" evidence="2">
    <location>
        <begin position="156"/>
        <end position="248"/>
    </location>
</feature>
<sequence>MVLKVGTIGTSWITEQFIEAILASREYDLGAIYSRDASKAKVINEKFATNATAFTDLTAFFASDIDVVYIASPNALHYRQILQAIENDKHVIVEKPAVITPMQFEMVYSKLREHPNVRFFEAARHIHQPNFKKIAAQIEKMEQIQGATFVYNKYSSRFDDFLAGKNPNVFNPDFAGGAIEDLGVYPIYAAVALFGLPKDAQYFATKLSNGADGRGTAILRYPEFDVTLIFGKNSNSYLASEIYGLEDSIVIDSIAELTSILYHHNPTEAEQIADLPHENPMLAEVTVFAEIINNFDLHNQEYRDLLMLSQRVNNVIYQLRQTAALSFPADQEK</sequence>
<gene>
    <name evidence="3" type="ORF">HF964_06945</name>
</gene>
<dbReference type="GO" id="GO:0000166">
    <property type="term" value="F:nucleotide binding"/>
    <property type="evidence" value="ECO:0007669"/>
    <property type="project" value="InterPro"/>
</dbReference>
<feature type="domain" description="Gfo/Idh/MocA-like oxidoreductase N-terminal" evidence="1">
    <location>
        <begin position="3"/>
        <end position="117"/>
    </location>
</feature>